<proteinExistence type="predicted"/>
<evidence type="ECO:0000313" key="2">
    <source>
        <dbReference type="Proteomes" id="UP000031668"/>
    </source>
</evidence>
<evidence type="ECO:0000313" key="1">
    <source>
        <dbReference type="EMBL" id="KII62566.1"/>
    </source>
</evidence>
<comment type="caution">
    <text evidence="1">The sequence shown here is derived from an EMBL/GenBank/DDBJ whole genome shotgun (WGS) entry which is preliminary data.</text>
</comment>
<dbReference type="EMBL" id="JWZT01004937">
    <property type="protein sequence ID" value="KII62566.1"/>
    <property type="molecule type" value="Genomic_DNA"/>
</dbReference>
<gene>
    <name evidence="1" type="ORF">RF11_05196</name>
</gene>
<protein>
    <submittedName>
        <fullName evidence="1">Uncharacterized protein</fullName>
    </submittedName>
</protein>
<accession>A0A0C2MLT5</accession>
<dbReference type="AlphaFoldDB" id="A0A0C2MLT5"/>
<organism evidence="1 2">
    <name type="scientific">Thelohanellus kitauei</name>
    <name type="common">Myxosporean</name>
    <dbReference type="NCBI Taxonomy" id="669202"/>
    <lineage>
        <taxon>Eukaryota</taxon>
        <taxon>Metazoa</taxon>
        <taxon>Cnidaria</taxon>
        <taxon>Myxozoa</taxon>
        <taxon>Myxosporea</taxon>
        <taxon>Bivalvulida</taxon>
        <taxon>Platysporina</taxon>
        <taxon>Myxobolidae</taxon>
        <taxon>Thelohanellus</taxon>
    </lineage>
</organism>
<reference evidence="1 2" key="1">
    <citation type="journal article" date="2014" name="Genome Biol. Evol.">
        <title>The genome of the myxosporean Thelohanellus kitauei shows adaptations to nutrient acquisition within its fish host.</title>
        <authorList>
            <person name="Yang Y."/>
            <person name="Xiong J."/>
            <person name="Zhou Z."/>
            <person name="Huo F."/>
            <person name="Miao W."/>
            <person name="Ran C."/>
            <person name="Liu Y."/>
            <person name="Zhang J."/>
            <person name="Feng J."/>
            <person name="Wang M."/>
            <person name="Wang M."/>
            <person name="Wang L."/>
            <person name="Yao B."/>
        </authorList>
    </citation>
    <scope>NUCLEOTIDE SEQUENCE [LARGE SCALE GENOMIC DNA]</scope>
    <source>
        <strain evidence="1">Wuqing</strain>
    </source>
</reference>
<dbReference type="Proteomes" id="UP000031668">
    <property type="component" value="Unassembled WGS sequence"/>
</dbReference>
<name>A0A0C2MLT5_THEKT</name>
<keyword evidence="2" id="KW-1185">Reference proteome</keyword>
<sequence length="278" mass="32458">MIMKIGMYPDVLENAFKGKRFHFLRKNALRYVWITEIWSCPLLNHAHAQLKIFPGIIDLNHSQPGYIYRGKNCVLDPFFNITEPVKTCRDGGIPLNHLNGYDPIFNRFAPLDPYLCSPRQNGLEKSSNYCDYCISTRISNFKSDYSINLFIFLKSTFKNCQLDYKGHYLPAPDFKKYSLPTRAGEDTPICYNIKSNAIYLYLKHTIFLFKEKNGAYKSQKTSLYRLKFDIVSIEYDNQNSLLFILDVKNCLFVISTKDNFIKLLSHNVTSFRYHPNTL</sequence>